<dbReference type="Proteomes" id="UP000289708">
    <property type="component" value="Unassembled WGS sequence"/>
</dbReference>
<evidence type="ECO:0000313" key="2">
    <source>
        <dbReference type="EMBL" id="RXF73036.1"/>
    </source>
</evidence>
<keyword evidence="3" id="KW-1185">Reference proteome</keyword>
<name>A0A4Q0MJA7_9HYPH</name>
<proteinExistence type="predicted"/>
<dbReference type="RefSeq" id="WP_128777896.1">
    <property type="nucleotide sequence ID" value="NZ_RYFI01000011.1"/>
</dbReference>
<reference evidence="2 3" key="1">
    <citation type="submission" date="2018-12" db="EMBL/GenBank/DDBJ databases">
        <title>bacterium Hansschlegelia zhihuaiae S113.</title>
        <authorList>
            <person name="He J."/>
        </authorList>
    </citation>
    <scope>NUCLEOTIDE SEQUENCE [LARGE SCALE GENOMIC DNA]</scope>
    <source>
        <strain evidence="2 3">S 113</strain>
    </source>
</reference>
<organism evidence="2 3">
    <name type="scientific">Hansschlegelia zhihuaiae</name>
    <dbReference type="NCBI Taxonomy" id="405005"/>
    <lineage>
        <taxon>Bacteria</taxon>
        <taxon>Pseudomonadati</taxon>
        <taxon>Pseudomonadota</taxon>
        <taxon>Alphaproteobacteria</taxon>
        <taxon>Hyphomicrobiales</taxon>
        <taxon>Methylopilaceae</taxon>
        <taxon>Hansschlegelia</taxon>
    </lineage>
</organism>
<evidence type="ECO:0000313" key="3">
    <source>
        <dbReference type="Proteomes" id="UP000289708"/>
    </source>
</evidence>
<protein>
    <recommendedName>
        <fullName evidence="4">DUF3616 domain-containing protein</fullName>
    </recommendedName>
</protein>
<evidence type="ECO:0008006" key="4">
    <source>
        <dbReference type="Google" id="ProtNLM"/>
    </source>
</evidence>
<feature type="signal peptide" evidence="1">
    <location>
        <begin position="1"/>
        <end position="24"/>
    </location>
</feature>
<feature type="chain" id="PRO_5020598791" description="DUF3616 domain-containing protein" evidence="1">
    <location>
        <begin position="25"/>
        <end position="400"/>
    </location>
</feature>
<dbReference type="AlphaFoldDB" id="A0A4Q0MJA7"/>
<sequence>MRSKTVTAACGLALAVAAAAPAAAASLEGQAFAIDKTTASQAVYPSTFATGGANFGVSFAGDTNSDGGADTVWLQLFKAKGKPDGKKAEVAKGKPGMTGVVSTFPSGGLALSGGGALVSYFDLRFTPPLASGGLFGQEMKGGKKVGKEVEIDAVKTDQVSVGALVPLKQGGLAWWTSINFQTREQTGAGRFVSADGKLDKAVIDFSRPKSQFSGAFPFLDGFIAQWVEMDKSFKKGRVFARIYDGKGKPTGPEQALTETGPLEEVVFTSAIGLAGGEIAVVTSARKTGGGAKLTAQLYDKSWKTVGKEKTLVKEMLDQPYAAHPLTDGGLLVGAKVADGAKDQALALTTFNATLKAVGPTARIAGVAKPDFAQMLALEDGSAVVLYTSDGKSLTGQLIKP</sequence>
<evidence type="ECO:0000256" key="1">
    <source>
        <dbReference type="SAM" id="SignalP"/>
    </source>
</evidence>
<gene>
    <name evidence="2" type="ORF">EK403_12960</name>
</gene>
<comment type="caution">
    <text evidence="2">The sequence shown here is derived from an EMBL/GenBank/DDBJ whole genome shotgun (WGS) entry which is preliminary data.</text>
</comment>
<keyword evidence="1" id="KW-0732">Signal</keyword>
<accession>A0A4Q0MJA7</accession>
<dbReference type="EMBL" id="RYFI01000011">
    <property type="protein sequence ID" value="RXF73036.1"/>
    <property type="molecule type" value="Genomic_DNA"/>
</dbReference>